<accession>A0A7V2AWE4</accession>
<feature type="domain" description="Dinitrogenase iron-molybdenum cofactor biosynthesis" evidence="1">
    <location>
        <begin position="12"/>
        <end position="97"/>
    </location>
</feature>
<dbReference type="AlphaFoldDB" id="A0A7V2AWE4"/>
<comment type="caution">
    <text evidence="2">The sequence shown here is derived from an EMBL/GenBank/DDBJ whole genome shotgun (WGS) entry which is preliminary data.</text>
</comment>
<dbReference type="InterPro" id="IPR003731">
    <property type="entry name" value="Di-Nase_FeMo-co_biosynth"/>
</dbReference>
<dbReference type="Pfam" id="PF02579">
    <property type="entry name" value="Nitro_FeMo-Co"/>
    <property type="match status" value="1"/>
</dbReference>
<dbReference type="Gene3D" id="3.30.420.130">
    <property type="entry name" value="Dinitrogenase iron-molybdenum cofactor biosynthesis domain"/>
    <property type="match status" value="1"/>
</dbReference>
<protein>
    <submittedName>
        <fullName evidence="2">Dinitrogenase iron-molybdenum cofactor biosynthesis protein</fullName>
    </submittedName>
</protein>
<gene>
    <name evidence="2" type="ORF">ENO08_08370</name>
</gene>
<evidence type="ECO:0000259" key="1">
    <source>
        <dbReference type="Pfam" id="PF02579"/>
    </source>
</evidence>
<dbReference type="InterPro" id="IPR036105">
    <property type="entry name" value="DiNase_FeMo-co_biosyn_sf"/>
</dbReference>
<dbReference type="EMBL" id="DSEC01000601">
    <property type="protein sequence ID" value="HER44459.1"/>
    <property type="molecule type" value="Genomic_DNA"/>
</dbReference>
<dbReference type="Proteomes" id="UP000886069">
    <property type="component" value="Unassembled WGS sequence"/>
</dbReference>
<evidence type="ECO:0000313" key="2">
    <source>
        <dbReference type="EMBL" id="HER44459.1"/>
    </source>
</evidence>
<sequence length="131" mass="14184">MATRLAIPAWKGTVSTVFDFAGSALLIDVQGRREISRREIQLPKGPVQQRAALLSGYGVRVLICGAISRPLAWLTARSGIRIVAFVSGPIDEVVAAYLCGRLSDPRFLLPGSPPGIRRRWQQGYGLRGRGG</sequence>
<reference evidence="2" key="1">
    <citation type="journal article" date="2020" name="mSystems">
        <title>Genome- and Community-Level Interaction Insights into Carbon Utilization and Element Cycling Functions of Hydrothermarchaeota in Hydrothermal Sediment.</title>
        <authorList>
            <person name="Zhou Z."/>
            <person name="Liu Y."/>
            <person name="Xu W."/>
            <person name="Pan J."/>
            <person name="Luo Z.H."/>
            <person name="Li M."/>
        </authorList>
    </citation>
    <scope>NUCLEOTIDE SEQUENCE [LARGE SCALE GENOMIC DNA]</scope>
    <source>
        <strain evidence="2">SpSt-1233</strain>
    </source>
</reference>
<dbReference type="SUPFAM" id="SSF53146">
    <property type="entry name" value="Nitrogenase accessory factor-like"/>
    <property type="match status" value="1"/>
</dbReference>
<organism evidence="2">
    <name type="scientific">Eiseniibacteriota bacterium</name>
    <dbReference type="NCBI Taxonomy" id="2212470"/>
    <lineage>
        <taxon>Bacteria</taxon>
        <taxon>Candidatus Eiseniibacteriota</taxon>
    </lineage>
</organism>
<proteinExistence type="predicted"/>
<name>A0A7V2AWE4_UNCEI</name>